<dbReference type="Proteomes" id="UP001208689">
    <property type="component" value="Chromosome"/>
</dbReference>
<dbReference type="Pfam" id="PF07690">
    <property type="entry name" value="MFS_1"/>
    <property type="match status" value="2"/>
</dbReference>
<feature type="transmembrane region" description="Helical" evidence="7">
    <location>
        <begin position="230"/>
        <end position="250"/>
    </location>
</feature>
<feature type="transmembrane region" description="Helical" evidence="7">
    <location>
        <begin position="179"/>
        <end position="199"/>
    </location>
</feature>
<feature type="transmembrane region" description="Helical" evidence="7">
    <location>
        <begin position="157"/>
        <end position="173"/>
    </location>
</feature>
<feature type="transmembrane region" description="Helical" evidence="7">
    <location>
        <begin position="21"/>
        <end position="43"/>
    </location>
</feature>
<feature type="domain" description="Major facilitator superfamily (MFS) profile" evidence="8">
    <location>
        <begin position="22"/>
        <end position="412"/>
    </location>
</feature>
<dbReference type="EMBL" id="CP104013">
    <property type="protein sequence ID" value="UYP44718.1"/>
    <property type="molecule type" value="Genomic_DNA"/>
</dbReference>
<reference evidence="9" key="1">
    <citation type="submission" date="2022-09" db="EMBL/GenBank/DDBJ databases">
        <title>Actin cytoskeleton and complex cell architecture in an #Asgard archaeon.</title>
        <authorList>
            <person name="Ponce Toledo R.I."/>
            <person name="Schleper C."/>
            <person name="Rodrigues Oliveira T."/>
            <person name="Wollweber F."/>
            <person name="Xu J."/>
            <person name="Rittmann S."/>
            <person name="Klingl A."/>
            <person name="Pilhofer M."/>
        </authorList>
    </citation>
    <scope>NUCLEOTIDE SEQUENCE</scope>
    <source>
        <strain evidence="9">B-35</strain>
    </source>
</reference>
<sequence>MKNAKVLPFQKQKSIKANKSYKTWPLFTISFVKTFANAIYSLALSNYLIYEKGMASSLVGTISSATAIAYIIGPFFGNKMKDIIGIKNSIIFSSITTTLFIVLQLLFFEPWILISTRILDGIIMGMFWPNLLVLVSSWQKVSTEGQSETNFKNFNKSWSFGLIGGFASGYVIVFFLTDYIAILISLGIGAIMIPISFLCENEIKYGEVNENQDILISISEKSQSISQSTFPATVFPIVLSWIGIIFMTSSKAIFQFSLPFFLKDAGKDSEWVYIITLVIQLLQIIALNKVATFKIRDKQRIFPIGIAGISLLAIFVILFQNIYVVILTTVLLGLMVGLIQGVCMKIMLDWGTKTGSSKYSTLNEVIVGAGFGITPIIAGYVVEVNIYANFAFISIFSIVILGLTFYIYKKMAQSEKRK</sequence>
<feature type="transmembrane region" description="Helical" evidence="7">
    <location>
        <begin position="325"/>
        <end position="348"/>
    </location>
</feature>
<keyword evidence="10" id="KW-1185">Reference proteome</keyword>
<evidence type="ECO:0000256" key="7">
    <source>
        <dbReference type="SAM" id="Phobius"/>
    </source>
</evidence>
<evidence type="ECO:0000256" key="2">
    <source>
        <dbReference type="ARBA" id="ARBA00022448"/>
    </source>
</evidence>
<feature type="transmembrane region" description="Helical" evidence="7">
    <location>
        <begin position="270"/>
        <end position="288"/>
    </location>
</feature>
<protein>
    <recommendedName>
        <fullName evidence="8">Major facilitator superfamily (MFS) profile domain-containing protein</fullName>
    </recommendedName>
</protein>
<keyword evidence="6 7" id="KW-0472">Membrane</keyword>
<feature type="transmembrane region" description="Helical" evidence="7">
    <location>
        <begin position="114"/>
        <end position="136"/>
    </location>
</feature>
<evidence type="ECO:0000313" key="10">
    <source>
        <dbReference type="Proteomes" id="UP001208689"/>
    </source>
</evidence>
<evidence type="ECO:0000256" key="4">
    <source>
        <dbReference type="ARBA" id="ARBA00022692"/>
    </source>
</evidence>
<dbReference type="SUPFAM" id="SSF103473">
    <property type="entry name" value="MFS general substrate transporter"/>
    <property type="match status" value="1"/>
</dbReference>
<dbReference type="Gene3D" id="1.20.1250.20">
    <property type="entry name" value="MFS general substrate transporter like domains"/>
    <property type="match status" value="2"/>
</dbReference>
<feature type="transmembrane region" description="Helical" evidence="7">
    <location>
        <begin position="386"/>
        <end position="408"/>
    </location>
</feature>
<proteinExistence type="predicted"/>
<feature type="transmembrane region" description="Helical" evidence="7">
    <location>
        <begin position="89"/>
        <end position="108"/>
    </location>
</feature>
<evidence type="ECO:0000256" key="3">
    <source>
        <dbReference type="ARBA" id="ARBA00022475"/>
    </source>
</evidence>
<name>A0ABY6HN39_9ARCH</name>
<evidence type="ECO:0000256" key="6">
    <source>
        <dbReference type="ARBA" id="ARBA00023136"/>
    </source>
</evidence>
<dbReference type="InterPro" id="IPR020846">
    <property type="entry name" value="MFS_dom"/>
</dbReference>
<feature type="transmembrane region" description="Helical" evidence="7">
    <location>
        <begin position="360"/>
        <end position="380"/>
    </location>
</feature>
<dbReference type="InterPro" id="IPR036259">
    <property type="entry name" value="MFS_trans_sf"/>
</dbReference>
<evidence type="ECO:0000256" key="1">
    <source>
        <dbReference type="ARBA" id="ARBA00004651"/>
    </source>
</evidence>
<feature type="transmembrane region" description="Helical" evidence="7">
    <location>
        <begin position="300"/>
        <end position="319"/>
    </location>
</feature>
<evidence type="ECO:0000256" key="5">
    <source>
        <dbReference type="ARBA" id="ARBA00022989"/>
    </source>
</evidence>
<keyword evidence="5 7" id="KW-1133">Transmembrane helix</keyword>
<gene>
    <name evidence="9" type="ORF">NEF87_001003</name>
</gene>
<evidence type="ECO:0000313" key="9">
    <source>
        <dbReference type="EMBL" id="UYP44718.1"/>
    </source>
</evidence>
<keyword evidence="2" id="KW-0813">Transport</keyword>
<accession>A0ABY6HN39</accession>
<comment type="subcellular location">
    <subcellularLocation>
        <location evidence="1">Cell membrane</location>
        <topology evidence="1">Multi-pass membrane protein</topology>
    </subcellularLocation>
</comment>
<dbReference type="InterPro" id="IPR011701">
    <property type="entry name" value="MFS"/>
</dbReference>
<dbReference type="InterPro" id="IPR050171">
    <property type="entry name" value="MFS_Transporters"/>
</dbReference>
<evidence type="ECO:0000259" key="8">
    <source>
        <dbReference type="PROSITE" id="PS50850"/>
    </source>
</evidence>
<organism evidence="9 10">
    <name type="scientific">Candidatus Lokiarchaeum ossiferum</name>
    <dbReference type="NCBI Taxonomy" id="2951803"/>
    <lineage>
        <taxon>Archaea</taxon>
        <taxon>Promethearchaeati</taxon>
        <taxon>Promethearchaeota</taxon>
        <taxon>Promethearchaeia</taxon>
        <taxon>Promethearchaeales</taxon>
        <taxon>Promethearchaeaceae</taxon>
        <taxon>Candidatus Lokiarchaeum</taxon>
    </lineage>
</organism>
<dbReference type="PROSITE" id="PS50850">
    <property type="entry name" value="MFS"/>
    <property type="match status" value="1"/>
</dbReference>
<feature type="transmembrane region" description="Helical" evidence="7">
    <location>
        <begin position="55"/>
        <end position="77"/>
    </location>
</feature>
<keyword evidence="4 7" id="KW-0812">Transmembrane</keyword>
<dbReference type="CDD" id="cd06174">
    <property type="entry name" value="MFS"/>
    <property type="match status" value="1"/>
</dbReference>
<keyword evidence="3" id="KW-1003">Cell membrane</keyword>
<dbReference type="PANTHER" id="PTHR23517">
    <property type="entry name" value="RESISTANCE PROTEIN MDTM, PUTATIVE-RELATED-RELATED"/>
    <property type="match status" value="1"/>
</dbReference>